<evidence type="ECO:0000313" key="2">
    <source>
        <dbReference type="EMBL" id="THV33038.1"/>
    </source>
</evidence>
<proteinExistence type="predicted"/>
<sequence length="211" mass="23962">MWTWLKENHAIISALSSLAMLGVWMLYLHLFYSSYRHQLRPKIMITRGGGDTVAARCIVTNMSSEIIFVQAVFLRLSYPDREQVYSLSEADRKGFSPSDRRSELVQGPLRSGDFLDLGSFEELLSSVPGSGDARDELAAADALSVVAVGCYTWHDRLVAAERSFRLRRNKADQITLVPSRVFARQIRSRAERRKVARMIEHEAGSRESRRI</sequence>
<organism evidence="2 3">
    <name type="scientific">Rhizobium rosettiformans W3</name>
    <dbReference type="NCBI Taxonomy" id="538378"/>
    <lineage>
        <taxon>Bacteria</taxon>
        <taxon>Pseudomonadati</taxon>
        <taxon>Pseudomonadota</taxon>
        <taxon>Alphaproteobacteria</taxon>
        <taxon>Hyphomicrobiales</taxon>
        <taxon>Rhizobiaceae</taxon>
        <taxon>Rhizobium/Agrobacterium group</taxon>
        <taxon>Rhizobium</taxon>
    </lineage>
</organism>
<name>A0A4S8PPT0_9HYPH</name>
<reference evidence="2 3" key="1">
    <citation type="submission" date="2019-04" db="EMBL/GenBank/DDBJ databases">
        <title>genome sequence of strain W3.</title>
        <authorList>
            <person name="Gao J."/>
            <person name="Sun J."/>
        </authorList>
    </citation>
    <scope>NUCLEOTIDE SEQUENCE [LARGE SCALE GENOMIC DNA]</scope>
    <source>
        <strain evidence="2 3">W3</strain>
    </source>
</reference>
<comment type="caution">
    <text evidence="2">The sequence shown here is derived from an EMBL/GenBank/DDBJ whole genome shotgun (WGS) entry which is preliminary data.</text>
</comment>
<evidence type="ECO:0000313" key="3">
    <source>
        <dbReference type="Proteomes" id="UP000307378"/>
    </source>
</evidence>
<keyword evidence="1" id="KW-0472">Membrane</keyword>
<evidence type="ECO:0000256" key="1">
    <source>
        <dbReference type="SAM" id="Phobius"/>
    </source>
</evidence>
<feature type="transmembrane region" description="Helical" evidence="1">
    <location>
        <begin position="12"/>
        <end position="32"/>
    </location>
</feature>
<keyword evidence="1" id="KW-0812">Transmembrane</keyword>
<dbReference type="AlphaFoldDB" id="A0A4S8PPT0"/>
<protein>
    <submittedName>
        <fullName evidence="2">Uncharacterized protein</fullName>
    </submittedName>
</protein>
<dbReference type="EMBL" id="STGU01000012">
    <property type="protein sequence ID" value="THV33038.1"/>
    <property type="molecule type" value="Genomic_DNA"/>
</dbReference>
<accession>A0A4S8PPT0</accession>
<dbReference type="Proteomes" id="UP000307378">
    <property type="component" value="Unassembled WGS sequence"/>
</dbReference>
<dbReference type="RefSeq" id="WP_136542737.1">
    <property type="nucleotide sequence ID" value="NZ_STGU01000012.1"/>
</dbReference>
<gene>
    <name evidence="2" type="ORF">FAA86_19305</name>
</gene>
<keyword evidence="1" id="KW-1133">Transmembrane helix</keyword>